<reference evidence="2" key="1">
    <citation type="submission" date="2021-06" db="EMBL/GenBank/DDBJ databases">
        <authorList>
            <person name="Hodson N. C."/>
            <person name="Mongue J. A."/>
            <person name="Jaron S. K."/>
        </authorList>
    </citation>
    <scope>NUCLEOTIDE SEQUENCE</scope>
</reference>
<evidence type="ECO:0000256" key="1">
    <source>
        <dbReference type="SAM" id="Phobius"/>
    </source>
</evidence>
<keyword evidence="3" id="KW-1185">Reference proteome</keyword>
<comment type="caution">
    <text evidence="2">The sequence shown here is derived from an EMBL/GenBank/DDBJ whole genome shotgun (WGS) entry which is preliminary data.</text>
</comment>
<gene>
    <name evidence="2" type="ORF">AFUS01_LOCUS47258</name>
</gene>
<dbReference type="AlphaFoldDB" id="A0A8J2Q2K2"/>
<keyword evidence="1" id="KW-0472">Membrane</keyword>
<feature type="non-terminal residue" evidence="2">
    <location>
        <position position="1"/>
    </location>
</feature>
<dbReference type="Proteomes" id="UP000708208">
    <property type="component" value="Unassembled WGS sequence"/>
</dbReference>
<keyword evidence="1" id="KW-0812">Transmembrane</keyword>
<name>A0A8J2Q2K2_9HEXA</name>
<keyword evidence="1" id="KW-1133">Transmembrane helix</keyword>
<dbReference type="EMBL" id="CAJVCH010571690">
    <property type="protein sequence ID" value="CAG7838272.1"/>
    <property type="molecule type" value="Genomic_DNA"/>
</dbReference>
<organism evidence="2 3">
    <name type="scientific">Allacma fusca</name>
    <dbReference type="NCBI Taxonomy" id="39272"/>
    <lineage>
        <taxon>Eukaryota</taxon>
        <taxon>Metazoa</taxon>
        <taxon>Ecdysozoa</taxon>
        <taxon>Arthropoda</taxon>
        <taxon>Hexapoda</taxon>
        <taxon>Collembola</taxon>
        <taxon>Symphypleona</taxon>
        <taxon>Sminthuridae</taxon>
        <taxon>Allacma</taxon>
    </lineage>
</organism>
<sequence length="203" mass="23089">ITCKKRKCGKLKTKFNIFKDFSAYQDNALKHLKQKDCVFIESRTHTRLCFLVFTEYRISKLRKMKIHIFFVCLIVFVVENMYVHANCPPEVKAELKLAKESINDCQKNKCPAKCAIKKETGVRGTLTEASLRSSIQRRCEGKFCGRIENLLAHCLTKRSGTLSKNSRCSDWTNVGSCFSSALQNICGSRNSNSNGGRRFGGER</sequence>
<evidence type="ECO:0000313" key="3">
    <source>
        <dbReference type="Proteomes" id="UP000708208"/>
    </source>
</evidence>
<proteinExistence type="predicted"/>
<evidence type="ECO:0000313" key="2">
    <source>
        <dbReference type="EMBL" id="CAG7838272.1"/>
    </source>
</evidence>
<accession>A0A8J2Q2K2</accession>
<feature type="transmembrane region" description="Helical" evidence="1">
    <location>
        <begin position="66"/>
        <end position="83"/>
    </location>
</feature>
<protein>
    <submittedName>
        <fullName evidence="2">Uncharacterized protein</fullName>
    </submittedName>
</protein>